<dbReference type="EMBL" id="NMUH01004873">
    <property type="protein sequence ID" value="MQM11127.1"/>
    <property type="molecule type" value="Genomic_DNA"/>
</dbReference>
<sequence length="90" mass="9526">MEDFKAAATRSRRAGGTTPPASRRTLPKSSHSNEYWTPALLLPSLLKNSATEAANSHPTSSETKAPTSKATSDASTNEIELGGNPMVTRI</sequence>
<name>A0A843WSX5_COLES</name>
<protein>
    <submittedName>
        <fullName evidence="2">Uncharacterized protein</fullName>
    </submittedName>
</protein>
<organism evidence="2 3">
    <name type="scientific">Colocasia esculenta</name>
    <name type="common">Wild taro</name>
    <name type="synonym">Arum esculentum</name>
    <dbReference type="NCBI Taxonomy" id="4460"/>
    <lineage>
        <taxon>Eukaryota</taxon>
        <taxon>Viridiplantae</taxon>
        <taxon>Streptophyta</taxon>
        <taxon>Embryophyta</taxon>
        <taxon>Tracheophyta</taxon>
        <taxon>Spermatophyta</taxon>
        <taxon>Magnoliopsida</taxon>
        <taxon>Liliopsida</taxon>
        <taxon>Araceae</taxon>
        <taxon>Aroideae</taxon>
        <taxon>Colocasieae</taxon>
        <taxon>Colocasia</taxon>
    </lineage>
</organism>
<reference evidence="2" key="1">
    <citation type="submission" date="2017-07" db="EMBL/GenBank/DDBJ databases">
        <title>Taro Niue Genome Assembly and Annotation.</title>
        <authorList>
            <person name="Atibalentja N."/>
            <person name="Keating K."/>
            <person name="Fields C.J."/>
        </authorList>
    </citation>
    <scope>NUCLEOTIDE SEQUENCE</scope>
    <source>
        <strain evidence="2">Niue_2</strain>
        <tissue evidence="2">Leaf</tissue>
    </source>
</reference>
<feature type="compositionally biased region" description="Polar residues" evidence="1">
    <location>
        <begin position="47"/>
        <end position="78"/>
    </location>
</feature>
<accession>A0A843WSX5</accession>
<proteinExistence type="predicted"/>
<feature type="region of interest" description="Disordered" evidence="1">
    <location>
        <begin position="1"/>
        <end position="34"/>
    </location>
</feature>
<feature type="non-terminal residue" evidence="2">
    <location>
        <position position="1"/>
    </location>
</feature>
<dbReference type="OrthoDB" id="376357at2759"/>
<feature type="compositionally biased region" description="Low complexity" evidence="1">
    <location>
        <begin position="1"/>
        <end position="18"/>
    </location>
</feature>
<evidence type="ECO:0000256" key="1">
    <source>
        <dbReference type="SAM" id="MobiDB-lite"/>
    </source>
</evidence>
<dbReference type="AlphaFoldDB" id="A0A843WSX5"/>
<evidence type="ECO:0000313" key="2">
    <source>
        <dbReference type="EMBL" id="MQM11127.1"/>
    </source>
</evidence>
<dbReference type="Proteomes" id="UP000652761">
    <property type="component" value="Unassembled WGS sequence"/>
</dbReference>
<evidence type="ECO:0000313" key="3">
    <source>
        <dbReference type="Proteomes" id="UP000652761"/>
    </source>
</evidence>
<feature type="region of interest" description="Disordered" evidence="1">
    <location>
        <begin position="47"/>
        <end position="90"/>
    </location>
</feature>
<gene>
    <name evidence="2" type="ORF">Taro_044029</name>
</gene>
<keyword evidence="3" id="KW-1185">Reference proteome</keyword>
<comment type="caution">
    <text evidence="2">The sequence shown here is derived from an EMBL/GenBank/DDBJ whole genome shotgun (WGS) entry which is preliminary data.</text>
</comment>